<evidence type="ECO:0000313" key="3">
    <source>
        <dbReference type="Proteomes" id="UP001590950"/>
    </source>
</evidence>
<reference evidence="2 3" key="1">
    <citation type="submission" date="2024-09" db="EMBL/GenBank/DDBJ databases">
        <title>Rethinking Asexuality: The Enigmatic Case of Functional Sexual Genes in Lepraria (Stereocaulaceae).</title>
        <authorList>
            <person name="Doellman M."/>
            <person name="Sun Y."/>
            <person name="Barcenas-Pena A."/>
            <person name="Lumbsch H.T."/>
            <person name="Grewe F."/>
        </authorList>
    </citation>
    <scope>NUCLEOTIDE SEQUENCE [LARGE SCALE GENOMIC DNA]</scope>
    <source>
        <strain evidence="2 3">Mercado 3170</strain>
    </source>
</reference>
<feature type="compositionally biased region" description="Polar residues" evidence="1">
    <location>
        <begin position="37"/>
        <end position="57"/>
    </location>
</feature>
<dbReference type="InterPro" id="IPR038883">
    <property type="entry name" value="AN11006-like"/>
</dbReference>
<name>A0ABR4A2N7_9LECA</name>
<dbReference type="PANTHER" id="PTHR42085:SF1">
    <property type="entry name" value="F-BOX DOMAIN-CONTAINING PROTEIN"/>
    <property type="match status" value="1"/>
</dbReference>
<comment type="caution">
    <text evidence="2">The sequence shown here is derived from an EMBL/GenBank/DDBJ whole genome shotgun (WGS) entry which is preliminary data.</text>
</comment>
<evidence type="ECO:0000256" key="1">
    <source>
        <dbReference type="SAM" id="MobiDB-lite"/>
    </source>
</evidence>
<keyword evidence="3" id="KW-1185">Reference proteome</keyword>
<organism evidence="2 3">
    <name type="scientific">Stereocaulon virgatum</name>
    <dbReference type="NCBI Taxonomy" id="373712"/>
    <lineage>
        <taxon>Eukaryota</taxon>
        <taxon>Fungi</taxon>
        <taxon>Dikarya</taxon>
        <taxon>Ascomycota</taxon>
        <taxon>Pezizomycotina</taxon>
        <taxon>Lecanoromycetes</taxon>
        <taxon>OSLEUM clade</taxon>
        <taxon>Lecanoromycetidae</taxon>
        <taxon>Lecanorales</taxon>
        <taxon>Lecanorineae</taxon>
        <taxon>Stereocaulaceae</taxon>
        <taxon>Stereocaulon</taxon>
    </lineage>
</organism>
<dbReference type="EMBL" id="JBEFKJ010000022">
    <property type="protein sequence ID" value="KAL2040130.1"/>
    <property type="molecule type" value="Genomic_DNA"/>
</dbReference>
<protein>
    <submittedName>
        <fullName evidence="2">Uncharacterized protein</fullName>
    </submittedName>
</protein>
<dbReference type="Proteomes" id="UP001590950">
    <property type="component" value="Unassembled WGS sequence"/>
</dbReference>
<evidence type="ECO:0000313" key="2">
    <source>
        <dbReference type="EMBL" id="KAL2040130.1"/>
    </source>
</evidence>
<proteinExistence type="predicted"/>
<dbReference type="PANTHER" id="PTHR42085">
    <property type="entry name" value="F-BOX DOMAIN-CONTAINING PROTEIN"/>
    <property type="match status" value="1"/>
</dbReference>
<feature type="region of interest" description="Disordered" evidence="1">
    <location>
        <begin position="37"/>
        <end position="65"/>
    </location>
</feature>
<gene>
    <name evidence="2" type="ORF">N7G274_007033</name>
</gene>
<sequence>MKRRLPTPPTSDTEEDCISPIELTNLSSVETISQSPFENMQKSQCPVETKAQTQSSGKLEEQRQSPLLRLPAELRNKIYEYALTEEDPISYRNPLGVAILRTNRKIYGEAKHIYHMANTFVIGDDFAEDERWLQRMRKEPTQKIKYMHAGGNMYMCPGTRPMFDLLAQCSNLNLTMEAPVNVLWRLFLSGYLRNLHGFSSITSTRTCEGKRTKPQVHWWELWQGDLQQVKDHLVSSCPETCTLHAERERLNSKCVVHLHILHCCLEAHCCTL</sequence>
<accession>A0ABR4A2N7</accession>